<feature type="transmembrane region" description="Helical" evidence="1">
    <location>
        <begin position="151"/>
        <end position="169"/>
    </location>
</feature>
<dbReference type="RefSeq" id="WP_169240618.1">
    <property type="nucleotide sequence ID" value="NZ_JAAIIG010000003.1"/>
</dbReference>
<feature type="transmembrane region" description="Helical" evidence="1">
    <location>
        <begin position="213"/>
        <end position="232"/>
    </location>
</feature>
<feature type="transmembrane region" description="Helical" evidence="1">
    <location>
        <begin position="128"/>
        <end position="145"/>
    </location>
</feature>
<keyword evidence="1" id="KW-0472">Membrane</keyword>
<keyword evidence="1" id="KW-0812">Transmembrane</keyword>
<proteinExistence type="predicted"/>
<feature type="transmembrane region" description="Helical" evidence="1">
    <location>
        <begin position="48"/>
        <end position="68"/>
    </location>
</feature>
<feature type="transmembrane region" description="Helical" evidence="1">
    <location>
        <begin position="181"/>
        <end position="207"/>
    </location>
</feature>
<feature type="transmembrane region" description="Helical" evidence="1">
    <location>
        <begin position="12"/>
        <end position="36"/>
    </location>
</feature>
<evidence type="ECO:0000313" key="3">
    <source>
        <dbReference type="Proteomes" id="UP000543419"/>
    </source>
</evidence>
<dbReference type="Proteomes" id="UP000543419">
    <property type="component" value="Unassembled WGS sequence"/>
</dbReference>
<keyword evidence="1" id="KW-1133">Transmembrane helix</keyword>
<dbReference type="AlphaFoldDB" id="A0A7Y0HV19"/>
<reference evidence="2 3" key="1">
    <citation type="submission" date="2020-02" db="EMBL/GenBank/DDBJ databases">
        <title>Characterization of phylogenetic diversity of novel bifidobacterial species isolated in Czech ZOOs.</title>
        <authorList>
            <person name="Lugli G.A."/>
            <person name="Vera N.B."/>
            <person name="Ventura M."/>
        </authorList>
    </citation>
    <scope>NUCLEOTIDE SEQUENCE [LARGE SCALE GENOMIC DNA]</scope>
    <source>
        <strain evidence="2 3">DSM 109959</strain>
    </source>
</reference>
<dbReference type="EMBL" id="JAAIIG010000003">
    <property type="protein sequence ID" value="NMM97800.1"/>
    <property type="molecule type" value="Genomic_DNA"/>
</dbReference>
<sequence>MYTIDQVMQVIYANPMFAVTAAFITYGFGFVQYGASMSMQVRNQRCPFYFWMHCWYFGHDITFSLLFHQWFVEIGYWLFEVLCVGCMCFVLIEIFSLYQSVRNERQEIWGGYYAGRVISERSAWMRGVAGYAIGALLFCCIRLIIGDVMCLILMASTNAILALMVHFRSEEFGVREPGTILLAWATLFGTVFTFAPKGIGFFTTLITPLDTPAYYAIGVLCVACSVRAVWLAHTLPTVRPRP</sequence>
<keyword evidence="3" id="KW-1185">Reference proteome</keyword>
<evidence type="ECO:0000256" key="1">
    <source>
        <dbReference type="SAM" id="Phobius"/>
    </source>
</evidence>
<name>A0A7Y0HV19_9BIFI</name>
<evidence type="ECO:0000313" key="2">
    <source>
        <dbReference type="EMBL" id="NMM97800.1"/>
    </source>
</evidence>
<gene>
    <name evidence="2" type="ORF">G1C97_0749</name>
</gene>
<feature type="transmembrane region" description="Helical" evidence="1">
    <location>
        <begin position="74"/>
        <end position="98"/>
    </location>
</feature>
<protein>
    <submittedName>
        <fullName evidence="2">Uncharacterized protein</fullName>
    </submittedName>
</protein>
<accession>A0A7Y0HV19</accession>
<organism evidence="2 3">
    <name type="scientific">Bifidobacterium olomucense</name>
    <dbReference type="NCBI Taxonomy" id="2675324"/>
    <lineage>
        <taxon>Bacteria</taxon>
        <taxon>Bacillati</taxon>
        <taxon>Actinomycetota</taxon>
        <taxon>Actinomycetes</taxon>
        <taxon>Bifidobacteriales</taxon>
        <taxon>Bifidobacteriaceae</taxon>
        <taxon>Bifidobacterium</taxon>
    </lineage>
</organism>
<comment type="caution">
    <text evidence="2">The sequence shown here is derived from an EMBL/GenBank/DDBJ whole genome shotgun (WGS) entry which is preliminary data.</text>
</comment>